<dbReference type="AlphaFoldDB" id="A0AB34JC04"/>
<keyword evidence="11" id="KW-1185">Reference proteome</keyword>
<evidence type="ECO:0000313" key="11">
    <source>
        <dbReference type="Proteomes" id="UP001515480"/>
    </source>
</evidence>
<dbReference type="EC" id="3.6.4.13" evidence="1"/>
<accession>A0AB34JC04</accession>
<dbReference type="GO" id="GO:0003723">
    <property type="term" value="F:RNA binding"/>
    <property type="evidence" value="ECO:0007669"/>
    <property type="project" value="TreeGrafter"/>
</dbReference>
<dbReference type="SUPFAM" id="SSF52540">
    <property type="entry name" value="P-loop containing nucleoside triphosphate hydrolases"/>
    <property type="match status" value="2"/>
</dbReference>
<evidence type="ECO:0000259" key="9">
    <source>
        <dbReference type="PROSITE" id="PS51194"/>
    </source>
</evidence>
<keyword evidence="2" id="KW-0547">Nucleotide-binding</keyword>
<gene>
    <name evidence="10" type="ORF">AB1Y20_022826</name>
</gene>
<evidence type="ECO:0000256" key="5">
    <source>
        <dbReference type="ARBA" id="ARBA00022840"/>
    </source>
</evidence>
<evidence type="ECO:0000256" key="1">
    <source>
        <dbReference type="ARBA" id="ARBA00012552"/>
    </source>
</evidence>
<sequence length="529" mass="55979">MAAACFLSLLPAFPRLAAPLPASLSPAAVCSPFPRRAVYMCVDAAPTEGRRHTFGPLAISEAMQARLHAAGYTHPMEIQREAMPLIAEGRNVVLHAATGSGKTLAFLAPLLAQPFEGRGVRVLIVSPSQELAIQLAADAQPLLAEDAQLLLAISTNEAGEREQEEALLRPAVAPRVIVGTPQRLVDLLISPKARHLVGGIQAVVLDEVDLLLPPSPTRDDQPPRFSRGEPSRSRGRGEPSRGRGARMGRGGGERRGAAQYIGGSIERRLQSKRTTEYLLESLLRNRRPGKPPPQLVSCSATITADLRRRIGALIGGDGKKGAGVVVTAAPAHPSPARLKKYGVGAVQIPSTISHSAYVGLPSGELSMLKVVFEEHAPEAPLLVLPNGRSVSKMVAALRDAGFDGAIPLVEALGVPLHSDGGGGGGGSQAAMLQGRAALQRAFATREAVPLLVTTEHSARGVDLKGVDVVVLLGVPRHLEAYVHLAGRTAREGRRGRAVSVVTSDEEQLRLDTFRRELGITIESVELKFL</sequence>
<feature type="chain" id="PRO_5044296195" description="RNA helicase" evidence="7">
    <location>
        <begin position="20"/>
        <end position="529"/>
    </location>
</feature>
<dbReference type="SMART" id="SM00487">
    <property type="entry name" value="DEXDc"/>
    <property type="match status" value="1"/>
</dbReference>
<dbReference type="Gene3D" id="3.40.50.300">
    <property type="entry name" value="P-loop containing nucleotide triphosphate hydrolases"/>
    <property type="match status" value="2"/>
</dbReference>
<evidence type="ECO:0000256" key="2">
    <source>
        <dbReference type="ARBA" id="ARBA00022741"/>
    </source>
</evidence>
<dbReference type="GO" id="GO:0016787">
    <property type="term" value="F:hydrolase activity"/>
    <property type="evidence" value="ECO:0007669"/>
    <property type="project" value="UniProtKB-KW"/>
</dbReference>
<dbReference type="InterPro" id="IPR001650">
    <property type="entry name" value="Helicase_C-like"/>
</dbReference>
<dbReference type="PROSITE" id="PS51194">
    <property type="entry name" value="HELICASE_CTER"/>
    <property type="match status" value="1"/>
</dbReference>
<evidence type="ECO:0000313" key="10">
    <source>
        <dbReference type="EMBL" id="KAL1519299.1"/>
    </source>
</evidence>
<evidence type="ECO:0000256" key="7">
    <source>
        <dbReference type="SAM" id="SignalP"/>
    </source>
</evidence>
<evidence type="ECO:0000259" key="8">
    <source>
        <dbReference type="PROSITE" id="PS51192"/>
    </source>
</evidence>
<feature type="compositionally biased region" description="Basic and acidic residues" evidence="6">
    <location>
        <begin position="217"/>
        <end position="241"/>
    </location>
</feature>
<feature type="region of interest" description="Disordered" evidence="6">
    <location>
        <begin position="213"/>
        <end position="265"/>
    </location>
</feature>
<feature type="signal peptide" evidence="7">
    <location>
        <begin position="1"/>
        <end position="19"/>
    </location>
</feature>
<comment type="caution">
    <text evidence="10">The sequence shown here is derived from an EMBL/GenBank/DDBJ whole genome shotgun (WGS) entry which is preliminary data.</text>
</comment>
<dbReference type="InterPro" id="IPR011545">
    <property type="entry name" value="DEAD/DEAH_box_helicase_dom"/>
</dbReference>
<dbReference type="InterPro" id="IPR027417">
    <property type="entry name" value="P-loop_NTPase"/>
</dbReference>
<dbReference type="PANTHER" id="PTHR47963">
    <property type="entry name" value="DEAD-BOX ATP-DEPENDENT RNA HELICASE 47, MITOCHONDRIAL"/>
    <property type="match status" value="1"/>
</dbReference>
<dbReference type="InterPro" id="IPR014001">
    <property type="entry name" value="Helicase_ATP-bd"/>
</dbReference>
<evidence type="ECO:0000256" key="4">
    <source>
        <dbReference type="ARBA" id="ARBA00022806"/>
    </source>
</evidence>
<dbReference type="Pfam" id="PF00270">
    <property type="entry name" value="DEAD"/>
    <property type="match status" value="1"/>
</dbReference>
<keyword evidence="5" id="KW-0067">ATP-binding</keyword>
<dbReference type="EMBL" id="JBGBPQ010000009">
    <property type="protein sequence ID" value="KAL1519299.1"/>
    <property type="molecule type" value="Genomic_DNA"/>
</dbReference>
<dbReference type="SMART" id="SM00490">
    <property type="entry name" value="HELICc"/>
    <property type="match status" value="1"/>
</dbReference>
<dbReference type="InterPro" id="IPR050547">
    <property type="entry name" value="DEAD_box_RNA_helicases"/>
</dbReference>
<dbReference type="GO" id="GO:0003724">
    <property type="term" value="F:RNA helicase activity"/>
    <property type="evidence" value="ECO:0007669"/>
    <property type="project" value="UniProtKB-EC"/>
</dbReference>
<dbReference type="InterPro" id="IPR044742">
    <property type="entry name" value="DEAD/DEAH_RhlB"/>
</dbReference>
<feature type="domain" description="Helicase C-terminal" evidence="9">
    <location>
        <begin position="364"/>
        <end position="529"/>
    </location>
</feature>
<dbReference type="Proteomes" id="UP001515480">
    <property type="component" value="Unassembled WGS sequence"/>
</dbReference>
<feature type="domain" description="Helicase ATP-binding" evidence="8">
    <location>
        <begin position="83"/>
        <end position="320"/>
    </location>
</feature>
<dbReference type="Pfam" id="PF00271">
    <property type="entry name" value="Helicase_C"/>
    <property type="match status" value="1"/>
</dbReference>
<dbReference type="GO" id="GO:0005524">
    <property type="term" value="F:ATP binding"/>
    <property type="evidence" value="ECO:0007669"/>
    <property type="project" value="UniProtKB-KW"/>
</dbReference>
<reference evidence="10 11" key="1">
    <citation type="journal article" date="2024" name="Science">
        <title>Giant polyketide synthase enzymes in the biosynthesis of giant marine polyether toxins.</title>
        <authorList>
            <person name="Fallon T.R."/>
            <person name="Shende V.V."/>
            <person name="Wierzbicki I.H."/>
            <person name="Pendleton A.L."/>
            <person name="Watervoot N.F."/>
            <person name="Auber R.P."/>
            <person name="Gonzalez D.J."/>
            <person name="Wisecaver J.H."/>
            <person name="Moore B.S."/>
        </authorList>
    </citation>
    <scope>NUCLEOTIDE SEQUENCE [LARGE SCALE GENOMIC DNA]</scope>
    <source>
        <strain evidence="10 11">12B1</strain>
    </source>
</reference>
<keyword evidence="4" id="KW-0347">Helicase</keyword>
<evidence type="ECO:0000256" key="6">
    <source>
        <dbReference type="SAM" id="MobiDB-lite"/>
    </source>
</evidence>
<keyword evidence="3" id="KW-0378">Hydrolase</keyword>
<dbReference type="CDD" id="cd00268">
    <property type="entry name" value="DEADc"/>
    <property type="match status" value="1"/>
</dbReference>
<organism evidence="10 11">
    <name type="scientific">Prymnesium parvum</name>
    <name type="common">Toxic golden alga</name>
    <dbReference type="NCBI Taxonomy" id="97485"/>
    <lineage>
        <taxon>Eukaryota</taxon>
        <taxon>Haptista</taxon>
        <taxon>Haptophyta</taxon>
        <taxon>Prymnesiophyceae</taxon>
        <taxon>Prymnesiales</taxon>
        <taxon>Prymnesiaceae</taxon>
        <taxon>Prymnesium</taxon>
    </lineage>
</organism>
<name>A0AB34JC04_PRYPA</name>
<keyword evidence="7" id="KW-0732">Signal</keyword>
<dbReference type="PROSITE" id="PS51192">
    <property type="entry name" value="HELICASE_ATP_BIND_1"/>
    <property type="match status" value="1"/>
</dbReference>
<dbReference type="PANTHER" id="PTHR47963:SF8">
    <property type="entry name" value="ATP-DEPENDENT RNA HELICASE DEAD"/>
    <property type="match status" value="1"/>
</dbReference>
<evidence type="ECO:0000256" key="3">
    <source>
        <dbReference type="ARBA" id="ARBA00022801"/>
    </source>
</evidence>
<proteinExistence type="predicted"/>
<protein>
    <recommendedName>
        <fullName evidence="1">RNA helicase</fullName>
        <ecNumber evidence="1">3.6.4.13</ecNumber>
    </recommendedName>
</protein>